<dbReference type="Gene3D" id="3.40.250.10">
    <property type="entry name" value="Rhodanese-like domain"/>
    <property type="match status" value="1"/>
</dbReference>
<protein>
    <submittedName>
        <fullName evidence="2">Rhodanese-like domain-containing protein</fullName>
    </submittedName>
</protein>
<dbReference type="EMBL" id="CP089984">
    <property type="protein sequence ID" value="WXB14408.1"/>
    <property type="molecule type" value="Genomic_DNA"/>
</dbReference>
<dbReference type="PROSITE" id="PS50206">
    <property type="entry name" value="RHODANESE_3"/>
    <property type="match status" value="1"/>
</dbReference>
<feature type="domain" description="Rhodanese" evidence="1">
    <location>
        <begin position="17"/>
        <end position="117"/>
    </location>
</feature>
<name>A0ABZ2LU13_9BACT</name>
<dbReference type="InterPro" id="IPR001763">
    <property type="entry name" value="Rhodanese-like_dom"/>
</dbReference>
<evidence type="ECO:0000259" key="1">
    <source>
        <dbReference type="PROSITE" id="PS50206"/>
    </source>
</evidence>
<dbReference type="RefSeq" id="WP_394824028.1">
    <property type="nucleotide sequence ID" value="NZ_CP089984.1"/>
</dbReference>
<keyword evidence="3" id="KW-1185">Reference proteome</keyword>
<sequence>MPDSPKRISPQEASDYLARGYTYLDVRTQEEFAEGRPAGSINVPFAVMQGGSMTPNPAFVSTVEARFPKDAKLVLGCRSGGRSLRAAHALLAAGFTDVIDQRAGWDGVRDPFGQLTEPGWVRAGLPTEQG</sequence>
<dbReference type="Pfam" id="PF00581">
    <property type="entry name" value="Rhodanese"/>
    <property type="match status" value="1"/>
</dbReference>
<proteinExistence type="predicted"/>
<evidence type="ECO:0000313" key="3">
    <source>
        <dbReference type="Proteomes" id="UP001370348"/>
    </source>
</evidence>
<dbReference type="Proteomes" id="UP001370348">
    <property type="component" value="Chromosome"/>
</dbReference>
<gene>
    <name evidence="2" type="ORF">LZC94_42110</name>
</gene>
<dbReference type="PANTHER" id="PTHR45431">
    <property type="entry name" value="RHODANESE-LIKE DOMAIN-CONTAINING PROTEIN 15, CHLOROPLASTIC"/>
    <property type="match status" value="1"/>
</dbReference>
<accession>A0ABZ2LU13</accession>
<dbReference type="SUPFAM" id="SSF52821">
    <property type="entry name" value="Rhodanese/Cell cycle control phosphatase"/>
    <property type="match status" value="1"/>
</dbReference>
<organism evidence="2 3">
    <name type="scientific">Pendulispora albinea</name>
    <dbReference type="NCBI Taxonomy" id="2741071"/>
    <lineage>
        <taxon>Bacteria</taxon>
        <taxon>Pseudomonadati</taxon>
        <taxon>Myxococcota</taxon>
        <taxon>Myxococcia</taxon>
        <taxon>Myxococcales</taxon>
        <taxon>Sorangiineae</taxon>
        <taxon>Pendulisporaceae</taxon>
        <taxon>Pendulispora</taxon>
    </lineage>
</organism>
<dbReference type="InterPro" id="IPR036873">
    <property type="entry name" value="Rhodanese-like_dom_sf"/>
</dbReference>
<dbReference type="InterPro" id="IPR052367">
    <property type="entry name" value="Thiosulfate_ST/Rhodanese-like"/>
</dbReference>
<evidence type="ECO:0000313" key="2">
    <source>
        <dbReference type="EMBL" id="WXB14408.1"/>
    </source>
</evidence>
<dbReference type="PANTHER" id="PTHR45431:SF3">
    <property type="entry name" value="RHODANESE-LIKE DOMAIN-CONTAINING PROTEIN 15, CHLOROPLASTIC"/>
    <property type="match status" value="1"/>
</dbReference>
<reference evidence="2 3" key="1">
    <citation type="submission" date="2021-12" db="EMBL/GenBank/DDBJ databases">
        <title>Discovery of the Pendulisporaceae a myxobacterial family with distinct sporulation behavior and unique specialized metabolism.</title>
        <authorList>
            <person name="Garcia R."/>
            <person name="Popoff A."/>
            <person name="Bader C.D."/>
            <person name="Loehr J."/>
            <person name="Walesch S."/>
            <person name="Walt C."/>
            <person name="Boldt J."/>
            <person name="Bunk B."/>
            <person name="Haeckl F.J.F.P.J."/>
            <person name="Gunesch A.P."/>
            <person name="Birkelbach J."/>
            <person name="Nuebel U."/>
            <person name="Pietschmann T."/>
            <person name="Bach T."/>
            <person name="Mueller R."/>
        </authorList>
    </citation>
    <scope>NUCLEOTIDE SEQUENCE [LARGE SCALE GENOMIC DNA]</scope>
    <source>
        <strain evidence="2 3">MSr11954</strain>
    </source>
</reference>
<dbReference type="SMART" id="SM00450">
    <property type="entry name" value="RHOD"/>
    <property type="match status" value="1"/>
</dbReference>